<dbReference type="KEGG" id="cvn:111124114"/>
<feature type="transmembrane region" description="Helical" evidence="7">
    <location>
        <begin position="90"/>
        <end position="115"/>
    </location>
</feature>
<keyword evidence="5 7" id="KW-0472">Membrane</keyword>
<feature type="transmembrane region" description="Helical" evidence="7">
    <location>
        <begin position="306"/>
        <end position="326"/>
    </location>
</feature>
<keyword evidence="4 7" id="KW-1133">Transmembrane helix</keyword>
<dbReference type="GO" id="GO:0046872">
    <property type="term" value="F:metal ion binding"/>
    <property type="evidence" value="ECO:0007669"/>
    <property type="project" value="UniProtKB-KW"/>
</dbReference>
<accession>A0A8B8D763</accession>
<name>A0A8B8D763_CRAVI</name>
<evidence type="ECO:0000256" key="7">
    <source>
        <dbReference type="SAM" id="Phobius"/>
    </source>
</evidence>
<feature type="transmembrane region" description="Helical" evidence="7">
    <location>
        <begin position="149"/>
        <end position="171"/>
    </location>
</feature>
<dbReference type="PANTHER" id="PTHR11616:SF240">
    <property type="entry name" value="BLOATED TUBULES, ISOFORM B-RELATED"/>
    <property type="match status" value="1"/>
</dbReference>
<evidence type="ECO:0000256" key="2">
    <source>
        <dbReference type="ARBA" id="ARBA00022448"/>
    </source>
</evidence>
<dbReference type="Pfam" id="PF00209">
    <property type="entry name" value="SNF"/>
    <property type="match status" value="1"/>
</dbReference>
<gene>
    <name evidence="9" type="primary">LOC111124114</name>
</gene>
<evidence type="ECO:0000313" key="8">
    <source>
        <dbReference type="Proteomes" id="UP000694844"/>
    </source>
</evidence>
<dbReference type="AlphaFoldDB" id="A0A8B8D763"/>
<feature type="transmembrane region" description="Helical" evidence="7">
    <location>
        <begin position="7"/>
        <end position="25"/>
    </location>
</feature>
<feature type="transmembrane region" description="Helical" evidence="7">
    <location>
        <begin position="267"/>
        <end position="286"/>
    </location>
</feature>
<dbReference type="PRINTS" id="PR00176">
    <property type="entry name" value="NANEUSMPORT"/>
</dbReference>
<dbReference type="OrthoDB" id="6581954at2759"/>
<feature type="binding site" evidence="6">
    <location>
        <position position="64"/>
    </location>
    <ligand>
        <name>Na(+)</name>
        <dbReference type="ChEBI" id="CHEBI:29101"/>
        <label>1</label>
    </ligand>
</feature>
<dbReference type="GO" id="GO:0015375">
    <property type="term" value="F:glycine:sodium symporter activity"/>
    <property type="evidence" value="ECO:0007669"/>
    <property type="project" value="TreeGrafter"/>
</dbReference>
<dbReference type="InterPro" id="IPR000175">
    <property type="entry name" value="Na/ntran_symport"/>
</dbReference>
<feature type="transmembrane region" description="Helical" evidence="7">
    <location>
        <begin position="192"/>
        <end position="217"/>
    </location>
</feature>
<dbReference type="GO" id="GO:0005886">
    <property type="term" value="C:plasma membrane"/>
    <property type="evidence" value="ECO:0007669"/>
    <property type="project" value="TreeGrafter"/>
</dbReference>
<evidence type="ECO:0000256" key="3">
    <source>
        <dbReference type="ARBA" id="ARBA00022692"/>
    </source>
</evidence>
<comment type="subcellular location">
    <subcellularLocation>
        <location evidence="1">Membrane</location>
        <topology evidence="1">Multi-pass membrane protein</topology>
    </subcellularLocation>
</comment>
<sequence length="385" mass="42976">MGNLPWQAVYFTAFFPYVVLLILLVRGLTLPGSLNGIIYYLTPQWEKLARAQVWGDAAVQIFFSLSPCWGGLITLASFNKFHNNSKMDAIIVSVLDSVTSVFAGLVIFSIIGYMAEVLEQPIEKVATEGAGLAFVAYPDVVTKLPLSQLWSVLFFAMLITLGLGTQIATATTVHTTLLDQFPSFRKGYRKTVLLVIIAVVCFLIGLIFCSQGGMYMLQLFDNYAASYSLLFIGMVESIGIAWVYGADRFLTDIELMLGTRPSNIWKYSWKFVAPVALLAILLFTAIDFSPTEYNKMKFPGWADGVGSLISLTSICMIPLFAVILIVKEKRNFSGSYIELIKHLAKPKDKWGPYRKDHRSERLMMDSGYTQESQIPLKEQTDGHKV</sequence>
<evidence type="ECO:0000256" key="1">
    <source>
        <dbReference type="ARBA" id="ARBA00004141"/>
    </source>
</evidence>
<keyword evidence="8" id="KW-1185">Reference proteome</keyword>
<dbReference type="GeneID" id="111124114"/>
<keyword evidence="3 7" id="KW-0812">Transmembrane</keyword>
<evidence type="ECO:0000313" key="9">
    <source>
        <dbReference type="RefSeq" id="XP_022322686.1"/>
    </source>
</evidence>
<dbReference type="InterPro" id="IPR037272">
    <property type="entry name" value="SNS_sf"/>
</dbReference>
<dbReference type="PANTHER" id="PTHR11616">
    <property type="entry name" value="SODIUM/CHLORIDE DEPENDENT TRANSPORTER"/>
    <property type="match status" value="1"/>
</dbReference>
<keyword evidence="2" id="KW-0813">Transport</keyword>
<feature type="transmembrane region" description="Helical" evidence="7">
    <location>
        <begin position="57"/>
        <end position="78"/>
    </location>
</feature>
<dbReference type="RefSeq" id="XP_022322686.1">
    <property type="nucleotide sequence ID" value="XM_022466978.1"/>
</dbReference>
<evidence type="ECO:0000256" key="5">
    <source>
        <dbReference type="ARBA" id="ARBA00023136"/>
    </source>
</evidence>
<reference evidence="9" key="1">
    <citation type="submission" date="2025-08" db="UniProtKB">
        <authorList>
            <consortium name="RefSeq"/>
        </authorList>
    </citation>
    <scope>IDENTIFICATION</scope>
    <source>
        <tissue evidence="9">Whole sample</tissue>
    </source>
</reference>
<keyword evidence="6" id="KW-0479">Metal-binding</keyword>
<dbReference type="Proteomes" id="UP000694844">
    <property type="component" value="Chromosome 3"/>
</dbReference>
<organism evidence="8 9">
    <name type="scientific">Crassostrea virginica</name>
    <name type="common">Eastern oyster</name>
    <dbReference type="NCBI Taxonomy" id="6565"/>
    <lineage>
        <taxon>Eukaryota</taxon>
        <taxon>Metazoa</taxon>
        <taxon>Spiralia</taxon>
        <taxon>Lophotrochozoa</taxon>
        <taxon>Mollusca</taxon>
        <taxon>Bivalvia</taxon>
        <taxon>Autobranchia</taxon>
        <taxon>Pteriomorphia</taxon>
        <taxon>Ostreida</taxon>
        <taxon>Ostreoidea</taxon>
        <taxon>Ostreidae</taxon>
        <taxon>Crassostrea</taxon>
    </lineage>
</organism>
<feature type="binding site" evidence="6">
    <location>
        <position position="161"/>
    </location>
    <ligand>
        <name>Na(+)</name>
        <dbReference type="ChEBI" id="CHEBI:29101"/>
        <label>1</label>
    </ligand>
</feature>
<feature type="transmembrane region" description="Helical" evidence="7">
    <location>
        <begin position="223"/>
        <end position="246"/>
    </location>
</feature>
<evidence type="ECO:0000256" key="4">
    <source>
        <dbReference type="ARBA" id="ARBA00022989"/>
    </source>
</evidence>
<dbReference type="SUPFAM" id="SSF161070">
    <property type="entry name" value="SNF-like"/>
    <property type="match status" value="1"/>
</dbReference>
<keyword evidence="6" id="KW-0915">Sodium</keyword>
<protein>
    <submittedName>
        <fullName evidence="9">Sodium- and chloride-dependent glycine transporter 1-like</fullName>
    </submittedName>
</protein>
<evidence type="ECO:0000256" key="6">
    <source>
        <dbReference type="PIRSR" id="PIRSR600175-1"/>
    </source>
</evidence>
<proteinExistence type="predicted"/>
<dbReference type="PROSITE" id="PS50267">
    <property type="entry name" value="NA_NEUROTRAN_SYMP_3"/>
    <property type="match status" value="1"/>
</dbReference>